<dbReference type="PANTHER" id="PTHR13767:SF2">
    <property type="entry name" value="PSEUDOURIDYLATE SYNTHASE TRUB1"/>
    <property type="match status" value="1"/>
</dbReference>
<dbReference type="PANTHER" id="PTHR13767">
    <property type="entry name" value="TRNA-PSEUDOURIDINE SYNTHASE"/>
    <property type="match status" value="1"/>
</dbReference>
<evidence type="ECO:0000256" key="1">
    <source>
        <dbReference type="ARBA" id="ARBA00000385"/>
    </source>
</evidence>
<dbReference type="EMBL" id="OCNJ01000002">
    <property type="protein sequence ID" value="SOD92045.1"/>
    <property type="molecule type" value="Genomic_DNA"/>
</dbReference>
<evidence type="ECO:0000259" key="6">
    <source>
        <dbReference type="Pfam" id="PF01509"/>
    </source>
</evidence>
<dbReference type="InterPro" id="IPR014780">
    <property type="entry name" value="tRNA_psdUridine_synth_TruB"/>
</dbReference>
<comment type="similarity">
    <text evidence="2 5">Belongs to the pseudouridine synthase TruB family. Type 1 subfamily.</text>
</comment>
<dbReference type="Pfam" id="PF01509">
    <property type="entry name" value="TruB_N"/>
    <property type="match status" value="1"/>
</dbReference>
<feature type="active site" description="Nucleophile" evidence="5">
    <location>
        <position position="47"/>
    </location>
</feature>
<dbReference type="InterPro" id="IPR020103">
    <property type="entry name" value="PsdUridine_synth_cat_dom_sf"/>
</dbReference>
<dbReference type="GO" id="GO:0003723">
    <property type="term" value="F:RNA binding"/>
    <property type="evidence" value="ECO:0007669"/>
    <property type="project" value="InterPro"/>
</dbReference>
<accession>A0A286G978</accession>
<evidence type="ECO:0000256" key="2">
    <source>
        <dbReference type="ARBA" id="ARBA00005642"/>
    </source>
</evidence>
<dbReference type="AlphaFoldDB" id="A0A286G978"/>
<keyword evidence="9" id="KW-1185">Reference proteome</keyword>
<dbReference type="GO" id="GO:0160148">
    <property type="term" value="F:tRNA pseudouridine(55) synthase activity"/>
    <property type="evidence" value="ECO:0007669"/>
    <property type="project" value="UniProtKB-EC"/>
</dbReference>
<reference evidence="8 9" key="1">
    <citation type="submission" date="2017-09" db="EMBL/GenBank/DDBJ databases">
        <authorList>
            <person name="Ehlers B."/>
            <person name="Leendertz F.H."/>
        </authorList>
    </citation>
    <scope>NUCLEOTIDE SEQUENCE [LARGE SCALE GENOMIC DNA]</scope>
    <source>
        <strain evidence="8 9">USBA 140</strain>
    </source>
</reference>
<dbReference type="HAMAP" id="MF_01080">
    <property type="entry name" value="TruB_bact"/>
    <property type="match status" value="1"/>
</dbReference>
<evidence type="ECO:0000313" key="9">
    <source>
        <dbReference type="Proteomes" id="UP000219621"/>
    </source>
</evidence>
<dbReference type="NCBIfam" id="TIGR00431">
    <property type="entry name" value="TruB"/>
    <property type="match status" value="1"/>
</dbReference>
<dbReference type="EC" id="5.4.99.25" evidence="5"/>
<dbReference type="Proteomes" id="UP000219621">
    <property type="component" value="Unassembled WGS sequence"/>
</dbReference>
<organism evidence="8 9">
    <name type="scientific">Caenispirillum bisanense</name>
    <dbReference type="NCBI Taxonomy" id="414052"/>
    <lineage>
        <taxon>Bacteria</taxon>
        <taxon>Pseudomonadati</taxon>
        <taxon>Pseudomonadota</taxon>
        <taxon>Alphaproteobacteria</taxon>
        <taxon>Rhodospirillales</taxon>
        <taxon>Novispirillaceae</taxon>
        <taxon>Caenispirillum</taxon>
    </lineage>
</organism>
<dbReference type="GO" id="GO:1990481">
    <property type="term" value="P:mRNA pseudouridine synthesis"/>
    <property type="evidence" value="ECO:0007669"/>
    <property type="project" value="TreeGrafter"/>
</dbReference>
<dbReference type="OrthoDB" id="9802309at2"/>
<evidence type="ECO:0000259" key="7">
    <source>
        <dbReference type="Pfam" id="PF16198"/>
    </source>
</evidence>
<feature type="domain" description="tRNA pseudouridylate synthase B C-terminal" evidence="7">
    <location>
        <begin position="181"/>
        <end position="239"/>
    </location>
</feature>
<gene>
    <name evidence="5" type="primary">truB</name>
    <name evidence="8" type="ORF">SAMN05421508_102238</name>
</gene>
<dbReference type="SUPFAM" id="SSF55120">
    <property type="entry name" value="Pseudouridine synthase"/>
    <property type="match status" value="1"/>
</dbReference>
<protein>
    <recommendedName>
        <fullName evidence="5">tRNA pseudouridine synthase B</fullName>
        <ecNumber evidence="5">5.4.99.25</ecNumber>
    </recommendedName>
    <alternativeName>
        <fullName evidence="5">tRNA pseudouridine(55) synthase</fullName>
        <shortName evidence="5">Psi55 synthase</shortName>
    </alternativeName>
    <alternativeName>
        <fullName evidence="5">tRNA pseudouridylate synthase</fullName>
    </alternativeName>
    <alternativeName>
        <fullName evidence="5">tRNA-uridine isomerase</fullName>
    </alternativeName>
</protein>
<sequence>MGRKRRGRPIDGWLAVDKPVGMTSTAVVSRVRRVLDAAKVGHGGTLDPLASGVLPIALGEGTKTVAYVMDGRKTYALTVRWGEERSTDDREGEVTATSDVRPTAEQINAALPAFIGEIEQVPPKFSAVKVEGRRAYDLARRDEEVELKARRILIEDFSLVSQPDADHAEFRVVSGKGAYMRSLARDLSRALGTVGHVAALRRTACGPFTEAGAISLDKLETLGHSAASSDFLLPVATALDDIPALALTEAEAIRLTHGQPLPVLPVVRRSDVQGVIAGTTVRAMCGERVVALARIEGGEIRPVRVINTHD</sequence>
<comment type="catalytic activity">
    <reaction evidence="1 5">
        <text>uridine(55) in tRNA = pseudouridine(55) in tRNA</text>
        <dbReference type="Rhea" id="RHEA:42532"/>
        <dbReference type="Rhea" id="RHEA-COMP:10101"/>
        <dbReference type="Rhea" id="RHEA-COMP:10102"/>
        <dbReference type="ChEBI" id="CHEBI:65314"/>
        <dbReference type="ChEBI" id="CHEBI:65315"/>
        <dbReference type="EC" id="5.4.99.25"/>
    </reaction>
</comment>
<dbReference type="RefSeq" id="WP_097278002.1">
    <property type="nucleotide sequence ID" value="NZ_OCNJ01000002.1"/>
</dbReference>
<feature type="domain" description="Pseudouridine synthase II N-terminal" evidence="6">
    <location>
        <begin position="32"/>
        <end position="180"/>
    </location>
</feature>
<proteinExistence type="inferred from homology"/>
<keyword evidence="3 5" id="KW-0819">tRNA processing</keyword>
<evidence type="ECO:0000256" key="4">
    <source>
        <dbReference type="ARBA" id="ARBA00023235"/>
    </source>
</evidence>
<dbReference type="Gene3D" id="3.30.2350.10">
    <property type="entry name" value="Pseudouridine synthase"/>
    <property type="match status" value="1"/>
</dbReference>
<name>A0A286G978_9PROT</name>
<evidence type="ECO:0000256" key="5">
    <source>
        <dbReference type="HAMAP-Rule" id="MF_01080"/>
    </source>
</evidence>
<dbReference type="GO" id="GO:0031119">
    <property type="term" value="P:tRNA pseudouridine synthesis"/>
    <property type="evidence" value="ECO:0007669"/>
    <property type="project" value="UniProtKB-UniRule"/>
</dbReference>
<dbReference type="InterPro" id="IPR032819">
    <property type="entry name" value="TruB_C"/>
</dbReference>
<dbReference type="Pfam" id="PF16198">
    <property type="entry name" value="TruB_C_2"/>
    <property type="match status" value="1"/>
</dbReference>
<dbReference type="CDD" id="cd02573">
    <property type="entry name" value="PseudoU_synth_EcTruB"/>
    <property type="match status" value="1"/>
</dbReference>
<evidence type="ECO:0000256" key="3">
    <source>
        <dbReference type="ARBA" id="ARBA00022694"/>
    </source>
</evidence>
<dbReference type="InterPro" id="IPR002501">
    <property type="entry name" value="PsdUridine_synth_N"/>
</dbReference>
<comment type="function">
    <text evidence="5">Responsible for synthesis of pseudouridine from uracil-55 in the psi GC loop of transfer RNAs.</text>
</comment>
<evidence type="ECO:0000313" key="8">
    <source>
        <dbReference type="EMBL" id="SOD92045.1"/>
    </source>
</evidence>
<keyword evidence="4 5" id="KW-0413">Isomerase</keyword>